<name>A0A1W1WBC5_SULTA</name>
<dbReference type="STRING" id="28034.BFX07_04095"/>
<dbReference type="InterPro" id="IPR005743">
    <property type="entry name" value="GyrA"/>
</dbReference>
<dbReference type="PANTHER" id="PTHR43493:SF5">
    <property type="entry name" value="DNA GYRASE SUBUNIT A, CHLOROPLASTIC_MITOCHONDRIAL"/>
    <property type="match status" value="1"/>
</dbReference>
<dbReference type="EC" id="5.6.2.2" evidence="9"/>
<dbReference type="InterPro" id="IPR006691">
    <property type="entry name" value="GyrA/parC_rep"/>
</dbReference>
<dbReference type="SUPFAM" id="SSF101904">
    <property type="entry name" value="GyrA/ParC C-terminal domain-like"/>
    <property type="match status" value="1"/>
</dbReference>
<dbReference type="PANTHER" id="PTHR43493">
    <property type="entry name" value="DNA GYRASE/TOPOISOMERASE SUBUNIT A"/>
    <property type="match status" value="1"/>
</dbReference>
<dbReference type="InterPro" id="IPR013760">
    <property type="entry name" value="Topo_IIA-like_dom_sf"/>
</dbReference>
<keyword evidence="7 9" id="KW-0413">Isomerase</keyword>
<keyword evidence="3 9" id="KW-0547">Nucleotide-binding</keyword>
<comment type="catalytic activity">
    <reaction evidence="1 9 10">
        <text>ATP-dependent breakage, passage and rejoining of double-stranded DNA.</text>
        <dbReference type="EC" id="5.6.2.2"/>
    </reaction>
</comment>
<evidence type="ECO:0000259" key="11">
    <source>
        <dbReference type="PROSITE" id="PS52040"/>
    </source>
</evidence>
<dbReference type="GO" id="GO:0006265">
    <property type="term" value="P:DNA topological change"/>
    <property type="evidence" value="ECO:0007669"/>
    <property type="project" value="UniProtKB-UniRule"/>
</dbReference>
<evidence type="ECO:0000256" key="1">
    <source>
        <dbReference type="ARBA" id="ARBA00000185"/>
    </source>
</evidence>
<evidence type="ECO:0000256" key="7">
    <source>
        <dbReference type="ARBA" id="ARBA00023235"/>
    </source>
</evidence>
<comment type="subunit">
    <text evidence="8">Heterotetramer composed of ParC and ParE.</text>
</comment>
<organism evidence="12 13">
    <name type="scientific">Sulfobacillus thermosulfidooxidans (strain DSM 9293 / VKM B-1269 / AT-1)</name>
    <dbReference type="NCBI Taxonomy" id="929705"/>
    <lineage>
        <taxon>Bacteria</taxon>
        <taxon>Bacillati</taxon>
        <taxon>Bacillota</taxon>
        <taxon>Clostridia</taxon>
        <taxon>Eubacteriales</taxon>
        <taxon>Clostridiales Family XVII. Incertae Sedis</taxon>
        <taxon>Sulfobacillus</taxon>
    </lineage>
</organism>
<dbReference type="HAMAP" id="MF_01897">
    <property type="entry name" value="GyrA"/>
    <property type="match status" value="1"/>
</dbReference>
<dbReference type="Proteomes" id="UP000192660">
    <property type="component" value="Unassembled WGS sequence"/>
</dbReference>
<dbReference type="GO" id="GO:0005694">
    <property type="term" value="C:chromosome"/>
    <property type="evidence" value="ECO:0007669"/>
    <property type="project" value="InterPro"/>
</dbReference>
<evidence type="ECO:0000256" key="10">
    <source>
        <dbReference type="PROSITE-ProRule" id="PRU01384"/>
    </source>
</evidence>
<comment type="miscellaneous">
    <text evidence="9">Few gyrases are as efficient as E.coli at forming negative supercoils. Not all organisms have 2 type II topoisomerases; in organisms with a single type II topoisomerase this enzyme also has to decatenate newly replicated chromosomes.</text>
</comment>
<feature type="short sequence motif" description="GyrA-box" evidence="9">
    <location>
        <begin position="524"/>
        <end position="530"/>
    </location>
</feature>
<dbReference type="GO" id="GO:0034335">
    <property type="term" value="F:DNA negative supercoiling activity"/>
    <property type="evidence" value="ECO:0007669"/>
    <property type="project" value="UniProtKB-ARBA"/>
</dbReference>
<dbReference type="NCBIfam" id="TIGR01063">
    <property type="entry name" value="gyrA"/>
    <property type="match status" value="1"/>
</dbReference>
<dbReference type="GO" id="GO:0003677">
    <property type="term" value="F:DNA binding"/>
    <property type="evidence" value="ECO:0007669"/>
    <property type="project" value="UniProtKB-UniRule"/>
</dbReference>
<dbReference type="Pfam" id="PF00521">
    <property type="entry name" value="DNA_topoisoIV"/>
    <property type="match status" value="1"/>
</dbReference>
<evidence type="ECO:0000256" key="5">
    <source>
        <dbReference type="ARBA" id="ARBA00023029"/>
    </source>
</evidence>
<dbReference type="Gene3D" id="1.10.268.10">
    <property type="entry name" value="Topoisomerase, domain 3"/>
    <property type="match status" value="1"/>
</dbReference>
<dbReference type="AlphaFoldDB" id="A0A1W1WBC5"/>
<dbReference type="GO" id="GO:0005737">
    <property type="term" value="C:cytoplasm"/>
    <property type="evidence" value="ECO:0007669"/>
    <property type="project" value="UniProtKB-SubCell"/>
</dbReference>
<dbReference type="InterPro" id="IPR013758">
    <property type="entry name" value="Topo_IIA_A/C_ab"/>
</dbReference>
<gene>
    <name evidence="9" type="primary">gyrA</name>
    <name evidence="12" type="ORF">SAMN00768000_1156</name>
</gene>
<keyword evidence="5 9" id="KW-0799">Topoisomerase</keyword>
<dbReference type="NCBIfam" id="NF004044">
    <property type="entry name" value="PRK05561.1"/>
    <property type="match status" value="1"/>
</dbReference>
<dbReference type="FunFam" id="3.90.199.10:FF:000001">
    <property type="entry name" value="DNA gyrase subunit A"/>
    <property type="match status" value="1"/>
</dbReference>
<comment type="subcellular location">
    <subcellularLocation>
        <location evidence="9">Cytoplasm</location>
    </subcellularLocation>
</comment>
<dbReference type="InterPro" id="IPR050220">
    <property type="entry name" value="Type_II_DNA_Topoisomerases"/>
</dbReference>
<dbReference type="GO" id="GO:0006261">
    <property type="term" value="P:DNA-templated DNA replication"/>
    <property type="evidence" value="ECO:0007669"/>
    <property type="project" value="UniProtKB-UniRule"/>
</dbReference>
<evidence type="ECO:0000256" key="6">
    <source>
        <dbReference type="ARBA" id="ARBA00023125"/>
    </source>
</evidence>
<reference evidence="13" key="1">
    <citation type="submission" date="2017-04" db="EMBL/GenBank/DDBJ databases">
        <authorList>
            <person name="Varghese N."/>
            <person name="Submissions S."/>
        </authorList>
    </citation>
    <scope>NUCLEOTIDE SEQUENCE [LARGE SCALE GENOMIC DNA]</scope>
    <source>
        <strain evidence="13">DSM 9293</strain>
    </source>
</reference>
<dbReference type="CDD" id="cd00187">
    <property type="entry name" value="TOP4c"/>
    <property type="match status" value="1"/>
</dbReference>
<evidence type="ECO:0000313" key="12">
    <source>
        <dbReference type="EMBL" id="SMC03577.1"/>
    </source>
</evidence>
<dbReference type="FunFam" id="1.10.268.10:FF:000001">
    <property type="entry name" value="DNA gyrase subunit A"/>
    <property type="match status" value="1"/>
</dbReference>
<evidence type="ECO:0000256" key="4">
    <source>
        <dbReference type="ARBA" id="ARBA00022840"/>
    </source>
</evidence>
<dbReference type="EMBL" id="FWWY01000001">
    <property type="protein sequence ID" value="SMC03577.1"/>
    <property type="molecule type" value="Genomic_DNA"/>
</dbReference>
<dbReference type="InterPro" id="IPR013757">
    <property type="entry name" value="Topo_IIA_A_a_sf"/>
</dbReference>
<dbReference type="OrthoDB" id="9806486at2"/>
<evidence type="ECO:0000256" key="2">
    <source>
        <dbReference type="ARBA" id="ARBA00008263"/>
    </source>
</evidence>
<feature type="domain" description="Topo IIA-type catalytic" evidence="11">
    <location>
        <begin position="33"/>
        <end position="497"/>
    </location>
</feature>
<keyword evidence="6 9" id="KW-0238">DNA-binding</keyword>
<comment type="subunit">
    <text evidence="9">Heterotetramer, composed of two GyrA and two GyrB chains. In the heterotetramer, GyrA contains the active site tyrosine that forms a transient covalent intermediate with DNA, while GyrB binds cofactors and catalyzes ATP hydrolysis.</text>
</comment>
<dbReference type="Gene3D" id="2.120.10.90">
    <property type="entry name" value="DNA gyrase/topoisomerase IV, subunit A, C-terminal"/>
    <property type="match status" value="1"/>
</dbReference>
<proteinExistence type="inferred from homology"/>
<evidence type="ECO:0000256" key="8">
    <source>
        <dbReference type="ARBA" id="ARBA00063644"/>
    </source>
</evidence>
<keyword evidence="13" id="KW-1185">Reference proteome</keyword>
<dbReference type="NCBIfam" id="NF004043">
    <property type="entry name" value="PRK05560.1"/>
    <property type="match status" value="1"/>
</dbReference>
<keyword evidence="9" id="KW-0963">Cytoplasm</keyword>
<comment type="similarity">
    <text evidence="2 9">Belongs to the type II topoisomerase GyrA/ParC subunit family.</text>
</comment>
<evidence type="ECO:0000313" key="13">
    <source>
        <dbReference type="Proteomes" id="UP000192660"/>
    </source>
</evidence>
<protein>
    <recommendedName>
        <fullName evidence="9">DNA gyrase subunit A</fullName>
        <ecNumber evidence="9">5.6.2.2</ecNumber>
    </recommendedName>
</protein>
<keyword evidence="4 9" id="KW-0067">ATP-binding</keyword>
<dbReference type="PROSITE" id="PS52040">
    <property type="entry name" value="TOPO_IIA"/>
    <property type="match status" value="1"/>
</dbReference>
<dbReference type="Gene3D" id="3.30.1360.40">
    <property type="match status" value="1"/>
</dbReference>
<dbReference type="GO" id="GO:0009330">
    <property type="term" value="C:DNA topoisomerase type II (double strand cut, ATP-hydrolyzing) complex"/>
    <property type="evidence" value="ECO:0007669"/>
    <property type="project" value="TreeGrafter"/>
</dbReference>
<dbReference type="InterPro" id="IPR035516">
    <property type="entry name" value="Gyrase/topoIV_suA_C"/>
</dbReference>
<comment type="function">
    <text evidence="9">A type II topoisomerase that negatively supercoils closed circular double-stranded (ds) DNA in an ATP-dependent manner to modulate DNA topology and maintain chromosomes in an underwound state. Negative supercoiling favors strand separation, and DNA replication, transcription, recombination and repair, all of which involve strand separation. Also able to catalyze the interconversion of other topological isomers of dsDNA rings, including catenanes and knotted rings. Type II topoisomerases break and join 2 DNA strands simultaneously in an ATP-dependent manner.</text>
</comment>
<dbReference type="SUPFAM" id="SSF56719">
    <property type="entry name" value="Type II DNA topoisomerase"/>
    <property type="match status" value="1"/>
</dbReference>
<dbReference type="InterPro" id="IPR002205">
    <property type="entry name" value="Topo_IIA_dom_A"/>
</dbReference>
<sequence>MANVGHVLPIDIQDEMKKSYIDYAMSVIVSRALPDVRDGLKPVHRRILYAMNELSNTPNHPYKKSARIVGEVLGRYHPHGDVAVYDAMVRMAQDFSIRYPLVDGHGNFGSMDGDSPAAMRYTEVRLSPIAMEMLVDIDKETVDFIPNFDETTEEPVVLPARIPNLLINGSSGIAVGMATNIPPHNLTEVAHAAVYLIDHPEATLEDLLKHIPGPDFPTGGMIMGREGIHQAYATGRGIIVMRGIAKVDESDTGRSRIIISEIPYQVNKARLLEKIAELVHEHKIEGIADLRDESDRHGVRIVIDLKRDGVPKVILNKLYKYTPLQQTFGIILLALVDNRPQVLSLKEILHYFIAHRKEIIVRRTQYDLKKAEARAHILEGLRIALQFLDEVIALIRGSSSVDQARSGLMERFGLSELQANAILEMRLQRLTQLEQAKIEEEYQQIQALIAHLREILADERLVYQIIKDDLVEIRDKYGDERRTKIGPAVKDMSDEDLIPEEDMVVTLTHRGYIKRSQTSVYRAQKRGGRGVTGSTVREDDFINHLFIASTHAYLCFFTNKGRIYRVKVHEVPEASRQAKGISVANLIAMEADERIAAVQTLPQTVAEDSYWVFATKQGVVKRTALSDYSSWRGGGIIAINLDPGDELIGVEQTSGQSDILLATAHGQVIRFNEELVRAMGRSARGVRGIHLRPGDRVVSLAVVSDQGELLLLTENGYGKRTSTDQFRVTGRGGQGVLGLRITAKTGQLVGIVPVEGNEQCMVISSDGTLIRMDVSSVSKQGRDSRGVLVMRLEEGQTVAAFTRVSADDENEESS</sequence>
<dbReference type="GO" id="GO:0005524">
    <property type="term" value="F:ATP binding"/>
    <property type="evidence" value="ECO:0007669"/>
    <property type="project" value="UniProtKB-UniRule"/>
</dbReference>
<dbReference type="RefSeq" id="WP_084660964.1">
    <property type="nucleotide sequence ID" value="NZ_FWWY01000001.1"/>
</dbReference>
<feature type="active site" description="O-(5'-phospho-DNA)-tyrosine intermediate" evidence="9 10">
    <location>
        <position position="121"/>
    </location>
</feature>
<dbReference type="SMART" id="SM00434">
    <property type="entry name" value="TOP4c"/>
    <property type="match status" value="1"/>
</dbReference>
<dbReference type="FunFam" id="2.120.10.90:FF:000005">
    <property type="entry name" value="DNA topoisomerase 4 subunit A"/>
    <property type="match status" value="1"/>
</dbReference>
<dbReference type="Pfam" id="PF03989">
    <property type="entry name" value="DNA_gyraseA_C"/>
    <property type="match status" value="6"/>
</dbReference>
<dbReference type="Gene3D" id="3.90.199.10">
    <property type="entry name" value="Topoisomerase II, domain 5"/>
    <property type="match status" value="1"/>
</dbReference>
<accession>A0A1W1WBC5</accession>
<dbReference type="FunFam" id="3.30.1360.40:FF:000002">
    <property type="entry name" value="DNA gyrase subunit A"/>
    <property type="match status" value="1"/>
</dbReference>
<evidence type="ECO:0000256" key="9">
    <source>
        <dbReference type="HAMAP-Rule" id="MF_01897"/>
    </source>
</evidence>
<evidence type="ECO:0000256" key="3">
    <source>
        <dbReference type="ARBA" id="ARBA00022741"/>
    </source>
</evidence>